<organism evidence="8 9">
    <name type="scientific">Paenibacillus agaridevorans</name>
    <dbReference type="NCBI Taxonomy" id="171404"/>
    <lineage>
        <taxon>Bacteria</taxon>
        <taxon>Bacillati</taxon>
        <taxon>Bacillota</taxon>
        <taxon>Bacilli</taxon>
        <taxon>Bacillales</taxon>
        <taxon>Paenibacillaceae</taxon>
        <taxon>Paenibacillus</taxon>
    </lineage>
</organism>
<dbReference type="InterPro" id="IPR050490">
    <property type="entry name" value="Bact_solute-bd_prot1"/>
</dbReference>
<name>A0A2R5ELG9_9BACL</name>
<protein>
    <recommendedName>
        <fullName evidence="10">ABC transporter substrate-binding protein</fullName>
    </recommendedName>
</protein>
<feature type="chain" id="PRO_5039077696" description="ABC transporter substrate-binding protein" evidence="7">
    <location>
        <begin position="25"/>
        <end position="559"/>
    </location>
</feature>
<proteinExistence type="predicted"/>
<sequence length="559" mass="62421">MGRKKMRTRLSVLAFVLAALVALTGCTGNSGTGGKGSGGGETTPPVSEEGGTEPEVLSFTVYQPYFGAETARGTRVDQVWQEMMEEYLGVKLDITWEELPWGDFNEKRPIYLASGEFADIFLLNNVDEAIKAGERGALVDLSTKLDLMPYSRKFLESDLGYGPEVNKISTPEGKFYTFPNAGDWAYQPGGLPQYVYRFDIFQKHNIPIPGNLEEYYNAAKRLKELYPDAYPVGSGFAGSDPNSIQKSLFELNRTSADIFFNGDKFLFGPIDDSAGIKRVLEYLNKLYEEKLLDPEFFTQTNEQQIEKSLTGKIFMMPNSFTGWAGNHNKSTEYPQTWGVARHPLNLDGKVGWYQTPAGKEVFRGNTGPVISASAANQDLLIKLMDYQYSPEMINLFTWGIEGETYVETNGEKNFLDEILLADDPYGELAKFGVNTSGSVRSGIQWGAQALETSDKIAGKIPVYADGKYYEEYNYLFHSLGSTPEATSPILMGPSLVSLSAEELELRDSNLVPIKTHFDGESIRFITGQRKFDTWDKFIEELKGMGNYEAVTTMYNEKLK</sequence>
<evidence type="ECO:0000256" key="1">
    <source>
        <dbReference type="ARBA" id="ARBA00022475"/>
    </source>
</evidence>
<dbReference type="Pfam" id="PF01547">
    <property type="entry name" value="SBP_bac_1"/>
    <property type="match status" value="1"/>
</dbReference>
<dbReference type="PANTHER" id="PTHR43649:SF33">
    <property type="entry name" value="POLYGALACTURONAN_RHAMNOGALACTURONAN-BINDING PROTEIN YTCQ"/>
    <property type="match status" value="1"/>
</dbReference>
<evidence type="ECO:0008006" key="10">
    <source>
        <dbReference type="Google" id="ProtNLM"/>
    </source>
</evidence>
<keyword evidence="1" id="KW-1003">Cell membrane</keyword>
<dbReference type="EMBL" id="BDQX01000047">
    <property type="protein sequence ID" value="GBG06489.1"/>
    <property type="molecule type" value="Genomic_DNA"/>
</dbReference>
<evidence type="ECO:0000256" key="3">
    <source>
        <dbReference type="ARBA" id="ARBA00023136"/>
    </source>
</evidence>
<dbReference type="Gene3D" id="3.40.190.10">
    <property type="entry name" value="Periplasmic binding protein-like II"/>
    <property type="match status" value="2"/>
</dbReference>
<evidence type="ECO:0000256" key="4">
    <source>
        <dbReference type="ARBA" id="ARBA00023139"/>
    </source>
</evidence>
<keyword evidence="9" id="KW-1185">Reference proteome</keyword>
<feature type="compositionally biased region" description="Gly residues" evidence="6">
    <location>
        <begin position="30"/>
        <end position="41"/>
    </location>
</feature>
<evidence type="ECO:0000256" key="7">
    <source>
        <dbReference type="SAM" id="SignalP"/>
    </source>
</evidence>
<dbReference type="PROSITE" id="PS51257">
    <property type="entry name" value="PROKAR_LIPOPROTEIN"/>
    <property type="match status" value="1"/>
</dbReference>
<dbReference type="PANTHER" id="PTHR43649">
    <property type="entry name" value="ARABINOSE-BINDING PROTEIN-RELATED"/>
    <property type="match status" value="1"/>
</dbReference>
<feature type="signal peptide" evidence="7">
    <location>
        <begin position="1"/>
        <end position="24"/>
    </location>
</feature>
<keyword evidence="3" id="KW-0472">Membrane</keyword>
<accession>A0A2R5ELG9</accession>
<feature type="region of interest" description="Disordered" evidence="6">
    <location>
        <begin position="30"/>
        <end position="53"/>
    </location>
</feature>
<dbReference type="Proteomes" id="UP000245202">
    <property type="component" value="Unassembled WGS sequence"/>
</dbReference>
<evidence type="ECO:0000256" key="6">
    <source>
        <dbReference type="SAM" id="MobiDB-lite"/>
    </source>
</evidence>
<evidence type="ECO:0000313" key="9">
    <source>
        <dbReference type="Proteomes" id="UP000245202"/>
    </source>
</evidence>
<dbReference type="AlphaFoldDB" id="A0A2R5ELG9"/>
<dbReference type="InterPro" id="IPR006059">
    <property type="entry name" value="SBP"/>
</dbReference>
<evidence type="ECO:0000256" key="5">
    <source>
        <dbReference type="ARBA" id="ARBA00023288"/>
    </source>
</evidence>
<comment type="caution">
    <text evidence="8">The sequence shown here is derived from an EMBL/GenBank/DDBJ whole genome shotgun (WGS) entry which is preliminary data.</text>
</comment>
<reference evidence="8 9" key="1">
    <citation type="submission" date="2017-08" db="EMBL/GenBank/DDBJ databases">
        <title>Substantial Increase in Enzyme Production by Combined Drug-Resistance Mutations in Paenibacillus agaridevorans.</title>
        <authorList>
            <person name="Tanaka Y."/>
            <person name="Funane K."/>
            <person name="Hosaka T."/>
            <person name="Shiwa Y."/>
            <person name="Fujita N."/>
            <person name="Miyazaki T."/>
            <person name="Yoshikawa H."/>
            <person name="Murakami K."/>
            <person name="Kasahara K."/>
            <person name="Inaoka T."/>
            <person name="Hiraga Y."/>
            <person name="Ochi K."/>
        </authorList>
    </citation>
    <scope>NUCLEOTIDE SEQUENCE [LARGE SCALE GENOMIC DNA]</scope>
    <source>
        <strain evidence="8 9">T-3040</strain>
    </source>
</reference>
<evidence type="ECO:0000313" key="8">
    <source>
        <dbReference type="EMBL" id="GBG06489.1"/>
    </source>
</evidence>
<dbReference type="SUPFAM" id="SSF53850">
    <property type="entry name" value="Periplasmic binding protein-like II"/>
    <property type="match status" value="1"/>
</dbReference>
<keyword evidence="4" id="KW-0564">Palmitate</keyword>
<gene>
    <name evidence="8" type="ORF">PAT3040_01016</name>
</gene>
<evidence type="ECO:0000256" key="2">
    <source>
        <dbReference type="ARBA" id="ARBA00022729"/>
    </source>
</evidence>
<keyword evidence="5" id="KW-0449">Lipoprotein</keyword>
<keyword evidence="2 7" id="KW-0732">Signal</keyword>
<dbReference type="RefSeq" id="WP_108991775.1">
    <property type="nucleotide sequence ID" value="NZ_BDQX01000047.1"/>
</dbReference>